<dbReference type="Gene3D" id="3.40.50.450">
    <property type="match status" value="1"/>
</dbReference>
<dbReference type="GO" id="GO:0005829">
    <property type="term" value="C:cytosol"/>
    <property type="evidence" value="ECO:0007669"/>
    <property type="project" value="TreeGrafter"/>
</dbReference>
<name>A0AAX3EL25_PAEUR</name>
<dbReference type="InterPro" id="IPR052341">
    <property type="entry name" value="LOG_family_nucleotidases"/>
</dbReference>
<dbReference type="PANTHER" id="PTHR43393">
    <property type="entry name" value="CYTOKININ RIBOSIDE 5'-MONOPHOSPHATE PHOSPHORIBOHYDROLASE"/>
    <property type="match status" value="1"/>
</dbReference>
<evidence type="ECO:0000313" key="2">
    <source>
        <dbReference type="Proteomes" id="UP001163293"/>
    </source>
</evidence>
<dbReference type="AlphaFoldDB" id="A0AAX3EL25"/>
<accession>A0AAX3EL25</accession>
<dbReference type="SUPFAM" id="SSF102405">
    <property type="entry name" value="MCP/YpsA-like"/>
    <property type="match status" value="1"/>
</dbReference>
<dbReference type="InterPro" id="IPR041164">
    <property type="entry name" value="LDcluster4"/>
</dbReference>
<dbReference type="RefSeq" id="WP_021473614.1">
    <property type="nucleotide sequence ID" value="NZ_BDMH01000002.1"/>
</dbReference>
<dbReference type="Proteomes" id="UP001163293">
    <property type="component" value="Chromosome"/>
</dbReference>
<evidence type="ECO:0000313" key="1">
    <source>
        <dbReference type="EMBL" id="UYV98665.1"/>
    </source>
</evidence>
<protein>
    <submittedName>
        <fullName evidence="1">LOG family protein</fullName>
    </submittedName>
</protein>
<keyword evidence="2" id="KW-1185">Reference proteome</keyword>
<dbReference type="EMBL" id="CP101185">
    <property type="protein sequence ID" value="UYV98665.1"/>
    <property type="molecule type" value="Genomic_DNA"/>
</dbReference>
<proteinExistence type="predicted"/>
<sequence>MTPSGALNPNPRTLDVESLIHFDRLVSAGAHSMHGWHAQSLDLRGRSRELLALNPQGAIFLGCTFDDGVEDQLRSQGALIFPKLQGVPFNPYRGSLYTAAELYPGISTEEYEHTLDARVYHWSILPGQRSRLDSTLAAALHDHAIGDALEEALANGALAGSRLVGVMGGHAAQRGSREFSDAARLGRLLANAGLTVATGGGPGAMEAANMGAYLSAMPDGDFRAAVQQLAAVPGFRPSVTAWARQAAAVVEDYPDGTATLGIPTWFYGHEPPNLFATHIAKYFANAIREAILLELCNGGIIFLPGAAGTVQEIFQDACENYYGAPETITPMVLVGRDHWERTYPAWPMLQSLAAGRPMDRQIFLVDTVEEAVAIVVGPA</sequence>
<dbReference type="Pfam" id="PF18306">
    <property type="entry name" value="LDcluster4"/>
    <property type="match status" value="1"/>
</dbReference>
<gene>
    <name evidence="1" type="ORF">NL394_05440</name>
</gene>
<organism evidence="1 2">
    <name type="scientific">Paenarthrobacter ureafaciens</name>
    <dbReference type="NCBI Taxonomy" id="37931"/>
    <lineage>
        <taxon>Bacteria</taxon>
        <taxon>Bacillati</taxon>
        <taxon>Actinomycetota</taxon>
        <taxon>Actinomycetes</taxon>
        <taxon>Micrococcales</taxon>
        <taxon>Micrococcaceae</taxon>
        <taxon>Paenarthrobacter</taxon>
    </lineage>
</organism>
<dbReference type="PANTHER" id="PTHR43393:SF3">
    <property type="entry name" value="LYSINE DECARBOXYLASE-LIKE PROTEIN"/>
    <property type="match status" value="1"/>
</dbReference>
<reference evidence="1" key="1">
    <citation type="submission" date="2022-07" db="EMBL/GenBank/DDBJ databases">
        <authorList>
            <person name="Wu T."/>
        </authorList>
    </citation>
    <scope>NUCLEOTIDE SEQUENCE</scope>
    <source>
        <strain evidence="1">SD-1</strain>
    </source>
</reference>